<organism evidence="2 3">
    <name type="scientific">Triticum urartu</name>
    <name type="common">Red wild einkorn</name>
    <name type="synonym">Crithodium urartu</name>
    <dbReference type="NCBI Taxonomy" id="4572"/>
    <lineage>
        <taxon>Eukaryota</taxon>
        <taxon>Viridiplantae</taxon>
        <taxon>Streptophyta</taxon>
        <taxon>Embryophyta</taxon>
        <taxon>Tracheophyta</taxon>
        <taxon>Spermatophyta</taxon>
        <taxon>Magnoliopsida</taxon>
        <taxon>Liliopsida</taxon>
        <taxon>Poales</taxon>
        <taxon>Poaceae</taxon>
        <taxon>BOP clade</taxon>
        <taxon>Pooideae</taxon>
        <taxon>Triticodae</taxon>
        <taxon>Triticeae</taxon>
        <taxon>Triticinae</taxon>
        <taxon>Triticum</taxon>
    </lineage>
</organism>
<proteinExistence type="predicted"/>
<dbReference type="Gramene" id="TuG1812G0400002894.01.T03">
    <property type="protein sequence ID" value="TuG1812G0400002894.01.T03"/>
    <property type="gene ID" value="TuG1812G0400002894.01"/>
</dbReference>
<reference evidence="2" key="2">
    <citation type="submission" date="2018-03" db="EMBL/GenBank/DDBJ databases">
        <title>The Triticum urartu genome reveals the dynamic nature of wheat genome evolution.</title>
        <authorList>
            <person name="Ling H."/>
            <person name="Ma B."/>
            <person name="Shi X."/>
            <person name="Liu H."/>
            <person name="Dong L."/>
            <person name="Sun H."/>
            <person name="Cao Y."/>
            <person name="Gao Q."/>
            <person name="Zheng S."/>
            <person name="Li Y."/>
            <person name="Yu Y."/>
            <person name="Du H."/>
            <person name="Qi M."/>
            <person name="Li Y."/>
            <person name="Yu H."/>
            <person name="Cui Y."/>
            <person name="Wang N."/>
            <person name="Chen C."/>
            <person name="Wu H."/>
            <person name="Zhao Y."/>
            <person name="Zhang J."/>
            <person name="Li Y."/>
            <person name="Zhou W."/>
            <person name="Zhang B."/>
            <person name="Hu W."/>
            <person name="Eijk M."/>
            <person name="Tang J."/>
            <person name="Witsenboer H."/>
            <person name="Zhao S."/>
            <person name="Li Z."/>
            <person name="Zhang A."/>
            <person name="Wang D."/>
            <person name="Liang C."/>
        </authorList>
    </citation>
    <scope>NUCLEOTIDE SEQUENCE [LARGE SCALE GENOMIC DNA]</scope>
    <source>
        <strain evidence="2">cv. G1812</strain>
    </source>
</reference>
<dbReference type="Gramene" id="TuG1812G0400002894.01.T01">
    <property type="protein sequence ID" value="TuG1812G0400002894.01.T01"/>
    <property type="gene ID" value="TuG1812G0400002894.01"/>
</dbReference>
<dbReference type="EnsemblPlants" id="TuG1812G0400002894.01.T03">
    <property type="protein sequence ID" value="TuG1812G0400002894.01.T03"/>
    <property type="gene ID" value="TuG1812G0400002894.01"/>
</dbReference>
<reference evidence="3" key="1">
    <citation type="journal article" date="2013" name="Nature">
        <title>Draft genome of the wheat A-genome progenitor Triticum urartu.</title>
        <authorList>
            <person name="Ling H.Q."/>
            <person name="Zhao S."/>
            <person name="Liu D."/>
            <person name="Wang J."/>
            <person name="Sun H."/>
            <person name="Zhang C."/>
            <person name="Fan H."/>
            <person name="Li D."/>
            <person name="Dong L."/>
            <person name="Tao Y."/>
            <person name="Gao C."/>
            <person name="Wu H."/>
            <person name="Li Y."/>
            <person name="Cui Y."/>
            <person name="Guo X."/>
            <person name="Zheng S."/>
            <person name="Wang B."/>
            <person name="Yu K."/>
            <person name="Liang Q."/>
            <person name="Yang W."/>
            <person name="Lou X."/>
            <person name="Chen J."/>
            <person name="Feng M."/>
            <person name="Jian J."/>
            <person name="Zhang X."/>
            <person name="Luo G."/>
            <person name="Jiang Y."/>
            <person name="Liu J."/>
            <person name="Wang Z."/>
            <person name="Sha Y."/>
            <person name="Zhang B."/>
            <person name="Wu H."/>
            <person name="Tang D."/>
            <person name="Shen Q."/>
            <person name="Xue P."/>
            <person name="Zou S."/>
            <person name="Wang X."/>
            <person name="Liu X."/>
            <person name="Wang F."/>
            <person name="Yang Y."/>
            <person name="An X."/>
            <person name="Dong Z."/>
            <person name="Zhang K."/>
            <person name="Zhang X."/>
            <person name="Luo M.C."/>
            <person name="Dvorak J."/>
            <person name="Tong Y."/>
            <person name="Wang J."/>
            <person name="Yang H."/>
            <person name="Li Z."/>
            <person name="Wang D."/>
            <person name="Zhang A."/>
            <person name="Wang J."/>
        </authorList>
    </citation>
    <scope>NUCLEOTIDE SEQUENCE</scope>
    <source>
        <strain evidence="3">cv. G1812</strain>
    </source>
</reference>
<feature type="region of interest" description="Disordered" evidence="1">
    <location>
        <begin position="93"/>
        <end position="134"/>
    </location>
</feature>
<dbReference type="Proteomes" id="UP000015106">
    <property type="component" value="Chromosome 4"/>
</dbReference>
<protein>
    <submittedName>
        <fullName evidence="2">Uncharacterized protein</fullName>
    </submittedName>
</protein>
<accession>A0A8R7UBN2</accession>
<feature type="compositionally biased region" description="Basic and acidic residues" evidence="1">
    <location>
        <begin position="38"/>
        <end position="47"/>
    </location>
</feature>
<evidence type="ECO:0000313" key="2">
    <source>
        <dbReference type="EnsemblPlants" id="TuG1812G0400002894.01.T05"/>
    </source>
</evidence>
<name>A0A8R7UBN2_TRIUA</name>
<dbReference type="EnsemblPlants" id="TuG1812G0400002894.01.T05">
    <property type="protein sequence ID" value="TuG1812G0400002894.01.T05"/>
    <property type="gene ID" value="TuG1812G0400002894.01"/>
</dbReference>
<dbReference type="EnsemblPlants" id="TuG1812G0400002894.01.T01">
    <property type="protein sequence ID" value="TuG1812G0400002894.01.T01"/>
    <property type="gene ID" value="TuG1812G0400002894.01"/>
</dbReference>
<feature type="region of interest" description="Disordered" evidence="1">
    <location>
        <begin position="38"/>
        <end position="70"/>
    </location>
</feature>
<keyword evidence="3" id="KW-1185">Reference proteome</keyword>
<dbReference type="AlphaFoldDB" id="A0A8R7UBN2"/>
<reference evidence="2" key="3">
    <citation type="submission" date="2022-06" db="UniProtKB">
        <authorList>
            <consortium name="EnsemblPlants"/>
        </authorList>
    </citation>
    <scope>IDENTIFICATION</scope>
</reference>
<sequence length="134" mass="14319">MLCVRTCISKTLTCASKALARACHVIRSIGCEGWRGEKTDRKKEDGRLGSGQITPPLLSLPHKANPHLPGSHATSARLLRLFLRVYLRLQRDGSKGGEQDGWPADFFEGSGAQGRRRGGPGVGAMARPGGDGTI</sequence>
<dbReference type="Gramene" id="TuG1812G0400002894.01.T05">
    <property type="protein sequence ID" value="TuG1812G0400002894.01.T05"/>
    <property type="gene ID" value="TuG1812G0400002894.01"/>
</dbReference>
<evidence type="ECO:0000256" key="1">
    <source>
        <dbReference type="SAM" id="MobiDB-lite"/>
    </source>
</evidence>
<evidence type="ECO:0000313" key="3">
    <source>
        <dbReference type="Proteomes" id="UP000015106"/>
    </source>
</evidence>